<proteinExistence type="predicted"/>
<keyword evidence="1" id="KW-0732">Signal</keyword>
<evidence type="ECO:0000313" key="3">
    <source>
        <dbReference type="Proteomes" id="UP001594288"/>
    </source>
</evidence>
<gene>
    <name evidence="2" type="ORF">ACFL2Z_02595</name>
</gene>
<dbReference type="EMBL" id="JBHPEI010000030">
    <property type="protein sequence ID" value="MFC1799783.1"/>
    <property type="molecule type" value="Genomic_DNA"/>
</dbReference>
<feature type="signal peptide" evidence="1">
    <location>
        <begin position="1"/>
        <end position="17"/>
    </location>
</feature>
<reference evidence="2 3" key="1">
    <citation type="submission" date="2024-09" db="EMBL/GenBank/DDBJ databases">
        <authorList>
            <person name="D'Angelo T."/>
        </authorList>
    </citation>
    <scope>NUCLEOTIDE SEQUENCE [LARGE SCALE GENOMIC DNA]</scope>
    <source>
        <strain evidence="2">SAG AM-311-F02</strain>
    </source>
</reference>
<comment type="caution">
    <text evidence="2">The sequence shown here is derived from an EMBL/GenBank/DDBJ whole genome shotgun (WGS) entry which is preliminary data.</text>
</comment>
<keyword evidence="3" id="KW-1185">Reference proteome</keyword>
<protein>
    <recommendedName>
        <fullName evidence="4">MD-2-related lipid-recognition domain-containing protein</fullName>
    </recommendedName>
</protein>
<evidence type="ECO:0008006" key="4">
    <source>
        <dbReference type="Google" id="ProtNLM"/>
    </source>
</evidence>
<accession>A0ABV6YP31</accession>
<evidence type="ECO:0000256" key="1">
    <source>
        <dbReference type="SAM" id="SignalP"/>
    </source>
</evidence>
<evidence type="ECO:0000313" key="2">
    <source>
        <dbReference type="EMBL" id="MFC1799783.1"/>
    </source>
</evidence>
<dbReference type="Proteomes" id="UP001594288">
    <property type="component" value="Unassembled WGS sequence"/>
</dbReference>
<name>A0ABV6YP31_UNCEI</name>
<organism evidence="2 3">
    <name type="scientific">Eiseniibacteriota bacterium</name>
    <dbReference type="NCBI Taxonomy" id="2212470"/>
    <lineage>
        <taxon>Bacteria</taxon>
        <taxon>Candidatus Eiseniibacteriota</taxon>
    </lineage>
</organism>
<sequence>MRVFILLLTAFTVVALAAPLSYAGDAEVCFCREEVSITLDADAIVFESLYCFENRGADACNQKMHYEFSVDSVHLFPDTISVAYGFMDLEYETTEKGITFSVGMPGQSCASIRVDYSQTCLEPSFCYTPKTIAGWNEPIEEADFEIRVPAELELTWVSYTMHEVSEEDEIEVHRFTCKDCLPSEDFCLKWDSK</sequence>
<feature type="chain" id="PRO_5045219180" description="MD-2-related lipid-recognition domain-containing protein" evidence="1">
    <location>
        <begin position="18"/>
        <end position="193"/>
    </location>
</feature>